<dbReference type="Proteomes" id="UP000275048">
    <property type="component" value="Unassembled WGS sequence"/>
</dbReference>
<feature type="transmembrane region" description="Helical" evidence="7">
    <location>
        <begin position="300"/>
        <end position="325"/>
    </location>
</feature>
<feature type="region of interest" description="Disordered" evidence="6">
    <location>
        <begin position="1"/>
        <end position="52"/>
    </location>
</feature>
<comment type="similarity">
    <text evidence="2">Belongs to the TerC family.</text>
</comment>
<evidence type="ECO:0000313" key="9">
    <source>
        <dbReference type="Proteomes" id="UP000275048"/>
    </source>
</evidence>
<dbReference type="InterPro" id="IPR005496">
    <property type="entry name" value="Integral_membrane_TerC"/>
</dbReference>
<evidence type="ECO:0000256" key="6">
    <source>
        <dbReference type="SAM" id="MobiDB-lite"/>
    </source>
</evidence>
<sequence>MLRRRSSFPPGTRSSGPPDRRLAARHPDAGRLVRAKGSIPRGEGSGPRSSIRAPKVPLRAWRVLRRDRERLSGSADPPTPKGHPVTELPIWFEVGSLVVLTLILVGDLLLVIKRPHVPSFRESALWVVFYVALALVFAGLMFLIGDAEHGAQFLAGWLTEYSLSIDNLFVFVIIMARFAVPRKYQQEVLMVGIVIALILRGIFILLGAQLIENFSWIFYIFGAFLLYTAANQAFGNHEDEGKDSALIKLLRRRLPITNDYDGIKLRTVISGKRFFTPMLIVFVAIGTTDLIFALDSIPAIFGITSSPFIVFTANVFALMGLRQLYFLLGGLLERLEYLKYGIAFILAFIGVKLVAHAAHVNELPFINGGQPIEWAPEISTWTSLAVIVASMAVATVASLVKANVDAKRRGHTLMEEVPHFTEEERPAERDAAGTER</sequence>
<feature type="transmembrane region" description="Helical" evidence="7">
    <location>
        <begin position="90"/>
        <end position="112"/>
    </location>
</feature>
<keyword evidence="3 7" id="KW-0812">Transmembrane</keyword>
<dbReference type="EMBL" id="RHHB01000013">
    <property type="protein sequence ID" value="RNB49887.1"/>
    <property type="molecule type" value="Genomic_DNA"/>
</dbReference>
<feature type="transmembrane region" description="Helical" evidence="7">
    <location>
        <begin position="157"/>
        <end position="176"/>
    </location>
</feature>
<dbReference type="PANTHER" id="PTHR30238:SF0">
    <property type="entry name" value="THYLAKOID MEMBRANE PROTEIN TERC, CHLOROPLASTIC"/>
    <property type="match status" value="1"/>
</dbReference>
<feature type="transmembrane region" description="Helical" evidence="7">
    <location>
        <begin position="337"/>
        <end position="358"/>
    </location>
</feature>
<accession>A0A3M8AH33</accession>
<dbReference type="PANTHER" id="PTHR30238">
    <property type="entry name" value="MEMBRANE BOUND PREDICTED REDOX MODULATOR"/>
    <property type="match status" value="1"/>
</dbReference>
<proteinExistence type="inferred from homology"/>
<keyword evidence="4 7" id="KW-1133">Transmembrane helix</keyword>
<evidence type="ECO:0000256" key="2">
    <source>
        <dbReference type="ARBA" id="ARBA00007511"/>
    </source>
</evidence>
<keyword evidence="9" id="KW-1185">Reference proteome</keyword>
<comment type="caution">
    <text evidence="8">The sequence shown here is derived from an EMBL/GenBank/DDBJ whole genome shotgun (WGS) entry which is preliminary data.</text>
</comment>
<feature type="transmembrane region" description="Helical" evidence="7">
    <location>
        <begin position="124"/>
        <end position="145"/>
    </location>
</feature>
<feature type="transmembrane region" description="Helical" evidence="7">
    <location>
        <begin position="378"/>
        <end position="400"/>
    </location>
</feature>
<protein>
    <submittedName>
        <fullName evidence="8">TerC family protein</fullName>
    </submittedName>
</protein>
<evidence type="ECO:0000256" key="7">
    <source>
        <dbReference type="SAM" id="Phobius"/>
    </source>
</evidence>
<evidence type="ECO:0000256" key="4">
    <source>
        <dbReference type="ARBA" id="ARBA00022989"/>
    </source>
</evidence>
<dbReference type="AlphaFoldDB" id="A0A3M8AH33"/>
<organism evidence="8 9">
    <name type="scientific">Agromyces tardus</name>
    <dbReference type="NCBI Taxonomy" id="2583849"/>
    <lineage>
        <taxon>Bacteria</taxon>
        <taxon>Bacillati</taxon>
        <taxon>Actinomycetota</taxon>
        <taxon>Actinomycetes</taxon>
        <taxon>Micrococcales</taxon>
        <taxon>Microbacteriaceae</taxon>
        <taxon>Agromyces</taxon>
    </lineage>
</organism>
<dbReference type="InterPro" id="IPR022369">
    <property type="entry name" value="Integral_membrane_TerC_rswitch"/>
</dbReference>
<evidence type="ECO:0000256" key="3">
    <source>
        <dbReference type="ARBA" id="ARBA00022692"/>
    </source>
</evidence>
<comment type="subcellular location">
    <subcellularLocation>
        <location evidence="1">Membrane</location>
        <topology evidence="1">Multi-pass membrane protein</topology>
    </subcellularLocation>
</comment>
<feature type="transmembrane region" description="Helical" evidence="7">
    <location>
        <begin position="216"/>
        <end position="234"/>
    </location>
</feature>
<keyword evidence="5 7" id="KW-0472">Membrane</keyword>
<feature type="compositionally biased region" description="Basic and acidic residues" evidence="6">
    <location>
        <begin position="18"/>
        <end position="31"/>
    </location>
</feature>
<evidence type="ECO:0000256" key="5">
    <source>
        <dbReference type="ARBA" id="ARBA00023136"/>
    </source>
</evidence>
<feature type="transmembrane region" description="Helical" evidence="7">
    <location>
        <begin position="274"/>
        <end position="294"/>
    </location>
</feature>
<name>A0A3M8AH33_9MICO</name>
<dbReference type="NCBIfam" id="TIGR03718">
    <property type="entry name" value="R_switched_Alx"/>
    <property type="match status" value="1"/>
</dbReference>
<evidence type="ECO:0000313" key="8">
    <source>
        <dbReference type="EMBL" id="RNB49887.1"/>
    </source>
</evidence>
<feature type="transmembrane region" description="Helical" evidence="7">
    <location>
        <begin position="188"/>
        <end position="210"/>
    </location>
</feature>
<gene>
    <name evidence="8" type="ORF">EDM22_08925</name>
</gene>
<dbReference type="OrthoDB" id="5242957at2"/>
<dbReference type="GO" id="GO:0016020">
    <property type="term" value="C:membrane"/>
    <property type="evidence" value="ECO:0007669"/>
    <property type="project" value="UniProtKB-SubCell"/>
</dbReference>
<dbReference type="Pfam" id="PF03741">
    <property type="entry name" value="TerC"/>
    <property type="match status" value="1"/>
</dbReference>
<evidence type="ECO:0000256" key="1">
    <source>
        <dbReference type="ARBA" id="ARBA00004141"/>
    </source>
</evidence>
<reference evidence="8 9" key="1">
    <citation type="submission" date="2018-10" db="EMBL/GenBank/DDBJ databases">
        <title>Isolation, diversity and antibacterial activity of antinobacteria from the wheat rhizosphere soil.</title>
        <authorList>
            <person name="Sun T."/>
        </authorList>
    </citation>
    <scope>NUCLEOTIDE SEQUENCE [LARGE SCALE GENOMIC DNA]</scope>
    <source>
        <strain evidence="8 9">SJ-23</strain>
    </source>
</reference>